<evidence type="ECO:0000256" key="2">
    <source>
        <dbReference type="SAM" id="Phobius"/>
    </source>
</evidence>
<gene>
    <name evidence="3" type="ORF">AAF712_013391</name>
</gene>
<proteinExistence type="predicted"/>
<dbReference type="EMBL" id="JBBXMP010000203">
    <property type="protein sequence ID" value="KAL0059851.1"/>
    <property type="molecule type" value="Genomic_DNA"/>
</dbReference>
<feature type="transmembrane region" description="Helical" evidence="2">
    <location>
        <begin position="94"/>
        <end position="123"/>
    </location>
</feature>
<name>A0ABR2ZFX1_9AGAR</name>
<evidence type="ECO:0000313" key="4">
    <source>
        <dbReference type="Proteomes" id="UP001437256"/>
    </source>
</evidence>
<keyword evidence="2" id="KW-0472">Membrane</keyword>
<dbReference type="PANTHER" id="PTHR40633">
    <property type="entry name" value="MATRIX PROTEIN, PUTATIVE (AFU_ORTHOLOGUE AFUA_8G05410)-RELATED"/>
    <property type="match status" value="1"/>
</dbReference>
<evidence type="ECO:0000313" key="3">
    <source>
        <dbReference type="EMBL" id="KAL0059851.1"/>
    </source>
</evidence>
<evidence type="ECO:0000256" key="1">
    <source>
        <dbReference type="SAM" id="MobiDB-lite"/>
    </source>
</evidence>
<comment type="caution">
    <text evidence="3">The sequence shown here is derived from an EMBL/GenBank/DDBJ whole genome shotgun (WGS) entry which is preliminary data.</text>
</comment>
<reference evidence="3 4" key="1">
    <citation type="submission" date="2024-05" db="EMBL/GenBank/DDBJ databases">
        <title>A draft genome resource for the thread blight pathogen Marasmius tenuissimus strain MS-2.</title>
        <authorList>
            <person name="Yulfo-Soto G.E."/>
            <person name="Baruah I.K."/>
            <person name="Amoako-Attah I."/>
            <person name="Bukari Y."/>
            <person name="Meinhardt L.W."/>
            <person name="Bailey B.A."/>
            <person name="Cohen S.P."/>
        </authorList>
    </citation>
    <scope>NUCLEOTIDE SEQUENCE [LARGE SCALE GENOMIC DNA]</scope>
    <source>
        <strain evidence="3 4">MS-2</strain>
    </source>
</reference>
<keyword evidence="2" id="KW-0812">Transmembrane</keyword>
<keyword evidence="4" id="KW-1185">Reference proteome</keyword>
<dbReference type="Proteomes" id="UP001437256">
    <property type="component" value="Unassembled WGS sequence"/>
</dbReference>
<accession>A0ABR2ZFX1</accession>
<sequence>MYVLVASERTVFSPDGVDAVGPAVTFQITYGVERVDLPGGLRQIAVEDAGSSGTSPIVTAVTITLCLLRRHDDGEEEPLRASSTLPSPSRSFKLFVTLLGLVDMVFPASFVVVVAGLSAIVAVRGDAIPIAPGPGAVFNQGSKCSTSWVGDKDGKWANMKIQLMTGDNFQMIELATVATGLDGNKDGTFEFDCPAVNPYSAVYFFQYTAPGGSGPQWATRFAIADKDGKTVPPPESIQPNGAAIPWGIGKLAGSDSTSTSATTIITTTSQSSTTSSSTSTTSVTVSTSSSRDTVSVSTSTTSTLTTSSSTTVTASSISTTSTGITTSITRGGTLTVGNGYRTGDSTLVTVRPSSSKASLVTQTANTSNNTNGASPPVSVGSVSVTIISIFSIFALHM</sequence>
<keyword evidence="2" id="KW-1133">Transmembrane helix</keyword>
<feature type="region of interest" description="Disordered" evidence="1">
    <location>
        <begin position="266"/>
        <end position="312"/>
    </location>
</feature>
<protein>
    <submittedName>
        <fullName evidence="3">Uncharacterized protein</fullName>
    </submittedName>
</protein>
<organism evidence="3 4">
    <name type="scientific">Marasmius tenuissimus</name>
    <dbReference type="NCBI Taxonomy" id="585030"/>
    <lineage>
        <taxon>Eukaryota</taxon>
        <taxon>Fungi</taxon>
        <taxon>Dikarya</taxon>
        <taxon>Basidiomycota</taxon>
        <taxon>Agaricomycotina</taxon>
        <taxon>Agaricomycetes</taxon>
        <taxon>Agaricomycetidae</taxon>
        <taxon>Agaricales</taxon>
        <taxon>Marasmiineae</taxon>
        <taxon>Marasmiaceae</taxon>
        <taxon>Marasmius</taxon>
    </lineage>
</organism>
<dbReference type="PANTHER" id="PTHR40633:SF1">
    <property type="entry name" value="GPI ANCHORED SERINE-THREONINE RICH PROTEIN (AFU_ORTHOLOGUE AFUA_1G03630)"/>
    <property type="match status" value="1"/>
</dbReference>
<dbReference type="InterPro" id="IPR052982">
    <property type="entry name" value="SRP1/TIP1-like"/>
</dbReference>